<evidence type="ECO:0000313" key="11">
    <source>
        <dbReference type="Proteomes" id="UP000095649"/>
    </source>
</evidence>
<feature type="transmembrane region" description="Helical" evidence="8">
    <location>
        <begin position="28"/>
        <end position="52"/>
    </location>
</feature>
<dbReference type="CDD" id="cd06261">
    <property type="entry name" value="TM_PBP2"/>
    <property type="match status" value="1"/>
</dbReference>
<evidence type="ECO:0000259" key="9">
    <source>
        <dbReference type="PROSITE" id="PS50928"/>
    </source>
</evidence>
<dbReference type="FunFam" id="1.10.3720.10:FF:000033">
    <property type="entry name" value="Polar amino acid ABC transporter permease"/>
    <property type="match status" value="1"/>
</dbReference>
<dbReference type="InterPro" id="IPR000515">
    <property type="entry name" value="MetI-like"/>
</dbReference>
<evidence type="ECO:0000256" key="7">
    <source>
        <dbReference type="ARBA" id="ARBA00023136"/>
    </source>
</evidence>
<proteinExistence type="inferred from homology"/>
<keyword evidence="4 8" id="KW-0812">Transmembrane</keyword>
<feature type="transmembrane region" description="Helical" evidence="8">
    <location>
        <begin position="190"/>
        <end position="211"/>
    </location>
</feature>
<dbReference type="RefSeq" id="WP_055186136.1">
    <property type="nucleotide sequence ID" value="NZ_CYXN01000012.1"/>
</dbReference>
<reference evidence="10 11" key="1">
    <citation type="submission" date="2015-09" db="EMBL/GenBank/DDBJ databases">
        <authorList>
            <consortium name="Pathogen Informatics"/>
        </authorList>
    </citation>
    <scope>NUCLEOTIDE SEQUENCE [LARGE SCALE GENOMIC DNA]</scope>
    <source>
        <strain evidence="10 11">2789STDY5834970</strain>
    </source>
</reference>
<sequence length="227" mass="25063">MFEALLSNRTVSVLVEALPRILTAGLTMTIPLTLLSFFFAMIIAVAVALVQYANVPVLRQIARFYIWVIRGTPLLVQLFIIFYGLPSLGIMLNAFPAAVIAFAFNEGAYCAETMRGALESVPQGQLEAGYCVGMSWWQIMRRIVLPQALRTAVPALSNSLIGMIKDTSLASNITVAELFMAGQRVAARTYIFLPIYCEVAVVYLLFCTVITKLQALLERQLNARGFQ</sequence>
<evidence type="ECO:0000256" key="6">
    <source>
        <dbReference type="ARBA" id="ARBA00022989"/>
    </source>
</evidence>
<comment type="similarity">
    <text evidence="8">Belongs to the binding-protein-dependent transport system permease family.</text>
</comment>
<keyword evidence="2 8" id="KW-0813">Transport</keyword>
<evidence type="ECO:0000256" key="2">
    <source>
        <dbReference type="ARBA" id="ARBA00022448"/>
    </source>
</evidence>
<keyword evidence="5" id="KW-0029">Amino-acid transport</keyword>
<dbReference type="Gene3D" id="1.10.3720.10">
    <property type="entry name" value="MetI-like"/>
    <property type="match status" value="1"/>
</dbReference>
<dbReference type="PANTHER" id="PTHR30614">
    <property type="entry name" value="MEMBRANE COMPONENT OF AMINO ACID ABC TRANSPORTER"/>
    <property type="match status" value="1"/>
</dbReference>
<dbReference type="GO" id="GO:0043190">
    <property type="term" value="C:ATP-binding cassette (ABC) transporter complex"/>
    <property type="evidence" value="ECO:0007669"/>
    <property type="project" value="InterPro"/>
</dbReference>
<feature type="transmembrane region" description="Helical" evidence="8">
    <location>
        <begin position="90"/>
        <end position="111"/>
    </location>
</feature>
<dbReference type="GO" id="GO:0006865">
    <property type="term" value="P:amino acid transport"/>
    <property type="evidence" value="ECO:0007669"/>
    <property type="project" value="UniProtKB-KW"/>
</dbReference>
<feature type="domain" description="ABC transmembrane type-1" evidence="9">
    <location>
        <begin position="26"/>
        <end position="214"/>
    </location>
</feature>
<dbReference type="EMBL" id="CYXN01000012">
    <property type="protein sequence ID" value="CUN04840.1"/>
    <property type="molecule type" value="Genomic_DNA"/>
</dbReference>
<feature type="transmembrane region" description="Helical" evidence="8">
    <location>
        <begin position="64"/>
        <end position="84"/>
    </location>
</feature>
<evidence type="ECO:0000313" key="10">
    <source>
        <dbReference type="EMBL" id="CUN04840.1"/>
    </source>
</evidence>
<evidence type="ECO:0000256" key="3">
    <source>
        <dbReference type="ARBA" id="ARBA00022475"/>
    </source>
</evidence>
<accession>A0A173TR48</accession>
<dbReference type="InterPro" id="IPR010065">
    <property type="entry name" value="AA_ABC_transptr_permease_3TM"/>
</dbReference>
<comment type="subcellular location">
    <subcellularLocation>
        <location evidence="1 8">Cell membrane</location>
        <topology evidence="1 8">Multi-pass membrane protein</topology>
    </subcellularLocation>
</comment>
<keyword evidence="6 8" id="KW-1133">Transmembrane helix</keyword>
<dbReference type="GO" id="GO:0022857">
    <property type="term" value="F:transmembrane transporter activity"/>
    <property type="evidence" value="ECO:0007669"/>
    <property type="project" value="InterPro"/>
</dbReference>
<dbReference type="AlphaFoldDB" id="A0A173TR48"/>
<name>A0A173TR48_9FIRM</name>
<dbReference type="InterPro" id="IPR043429">
    <property type="entry name" value="ArtM/GltK/GlnP/TcyL/YhdX-like"/>
</dbReference>
<protein>
    <submittedName>
        <fullName evidence="10">L-cystine transport system permease protein tcyB</fullName>
    </submittedName>
</protein>
<dbReference type="NCBIfam" id="TIGR01726">
    <property type="entry name" value="HEQRo_perm_3TM"/>
    <property type="match status" value="1"/>
</dbReference>
<dbReference type="SUPFAM" id="SSF161098">
    <property type="entry name" value="MetI-like"/>
    <property type="match status" value="1"/>
</dbReference>
<evidence type="ECO:0000256" key="8">
    <source>
        <dbReference type="RuleBase" id="RU363032"/>
    </source>
</evidence>
<dbReference type="PANTHER" id="PTHR30614:SF0">
    <property type="entry name" value="L-CYSTINE TRANSPORT SYSTEM PERMEASE PROTEIN TCYL"/>
    <property type="match status" value="1"/>
</dbReference>
<dbReference type="PROSITE" id="PS50928">
    <property type="entry name" value="ABC_TM1"/>
    <property type="match status" value="1"/>
</dbReference>
<dbReference type="OrthoDB" id="9787841at2"/>
<organism evidence="10 11">
    <name type="scientific">Faecalibacterium prausnitzii</name>
    <dbReference type="NCBI Taxonomy" id="853"/>
    <lineage>
        <taxon>Bacteria</taxon>
        <taxon>Bacillati</taxon>
        <taxon>Bacillota</taxon>
        <taxon>Clostridia</taxon>
        <taxon>Eubacteriales</taxon>
        <taxon>Oscillospiraceae</taxon>
        <taxon>Faecalibacterium</taxon>
    </lineage>
</organism>
<gene>
    <name evidence="10" type="primary">tcyB_2</name>
    <name evidence="10" type="ORF">ERS852582_01693</name>
</gene>
<evidence type="ECO:0000256" key="5">
    <source>
        <dbReference type="ARBA" id="ARBA00022970"/>
    </source>
</evidence>
<dbReference type="InterPro" id="IPR035906">
    <property type="entry name" value="MetI-like_sf"/>
</dbReference>
<evidence type="ECO:0000256" key="1">
    <source>
        <dbReference type="ARBA" id="ARBA00004651"/>
    </source>
</evidence>
<evidence type="ECO:0000256" key="4">
    <source>
        <dbReference type="ARBA" id="ARBA00022692"/>
    </source>
</evidence>
<keyword evidence="7 8" id="KW-0472">Membrane</keyword>
<dbReference type="Pfam" id="PF00528">
    <property type="entry name" value="BPD_transp_1"/>
    <property type="match status" value="1"/>
</dbReference>
<dbReference type="Proteomes" id="UP000095649">
    <property type="component" value="Unassembled WGS sequence"/>
</dbReference>
<keyword evidence="3" id="KW-1003">Cell membrane</keyword>